<gene>
    <name evidence="4" type="ORF">CRE_27115</name>
</gene>
<evidence type="ECO:0000259" key="3">
    <source>
        <dbReference type="PROSITE" id="PS50202"/>
    </source>
</evidence>
<dbReference type="EMBL" id="DS268412">
    <property type="protein sequence ID" value="EFP05316.1"/>
    <property type="molecule type" value="Genomic_DNA"/>
</dbReference>
<dbReference type="GeneID" id="9811918"/>
<evidence type="ECO:0000256" key="1">
    <source>
        <dbReference type="RuleBase" id="RU003425"/>
    </source>
</evidence>
<evidence type="ECO:0000313" key="4">
    <source>
        <dbReference type="EMBL" id="EFP05316.1"/>
    </source>
</evidence>
<dbReference type="STRING" id="31234.E3LNI1"/>
<sequence>MANTDLFESVYSIPSTSVTFQTVARKQQVKLEIINNSTSPVLIKFKNTNPAVFATTPKDGKLAVGQKQEFKCAFKGATKEDLEKNHKLLQQRFTIVMVAVSANVNTEMAKKNAFKTVTLKHKINILFAGVNDQKEKEAPQATNNDDVEDKDREGKMRSKGKSEPPNVKRANVVMFMRKEGESISDEDDDEGGATAPAAQAPNDDMMTTRPAGNFTGQVAANENLGGPNTPTSDMKTTRPAGIFTGQVASNAVPGAPVDPKSVGLLTTRPAGAFNGLVTPNAEGADEKDNLKTTKPAGSFENPQKRNNK</sequence>
<keyword evidence="1" id="KW-0206">Cytoskeleton</keyword>
<comment type="function">
    <text evidence="1">Central component in molecular interactions underlying sperm crawling. Forms an extensive filament system that extends from sperm villipoda, along the leading edge of the pseudopod.</text>
</comment>
<dbReference type="PROSITE" id="PS50202">
    <property type="entry name" value="MSP"/>
    <property type="match status" value="1"/>
</dbReference>
<proteinExistence type="predicted"/>
<feature type="region of interest" description="Disordered" evidence="2">
    <location>
        <begin position="272"/>
        <end position="308"/>
    </location>
</feature>
<protein>
    <recommendedName>
        <fullName evidence="1">Major sperm protein</fullName>
    </recommendedName>
</protein>
<dbReference type="HOGENOM" id="CLU_903830_0_0_1"/>
<feature type="region of interest" description="Disordered" evidence="2">
    <location>
        <begin position="181"/>
        <end position="205"/>
    </location>
</feature>
<dbReference type="KEGG" id="crq:GCK72_018304"/>
<name>E3LNI1_CAERE</name>
<feature type="domain" description="MSP" evidence="3">
    <location>
        <begin position="9"/>
        <end position="128"/>
    </location>
</feature>
<dbReference type="eggNOG" id="ENOG502TFN4">
    <property type="taxonomic scope" value="Eukaryota"/>
</dbReference>
<evidence type="ECO:0000256" key="2">
    <source>
        <dbReference type="SAM" id="MobiDB-lite"/>
    </source>
</evidence>
<dbReference type="CTD" id="9811918"/>
<dbReference type="FunCoup" id="E3LNI1">
    <property type="interactions" value="1084"/>
</dbReference>
<dbReference type="OrthoDB" id="5793335at2759"/>
<accession>E3LNI1</accession>
<dbReference type="OMA" id="KNANMER"/>
<dbReference type="InterPro" id="IPR000535">
    <property type="entry name" value="MSP_dom"/>
</dbReference>
<dbReference type="InterPro" id="IPR013783">
    <property type="entry name" value="Ig-like_fold"/>
</dbReference>
<dbReference type="SUPFAM" id="SSF49354">
    <property type="entry name" value="PapD-like"/>
    <property type="match status" value="1"/>
</dbReference>
<dbReference type="InterPro" id="IPR008962">
    <property type="entry name" value="PapD-like_sf"/>
</dbReference>
<dbReference type="Proteomes" id="UP000008281">
    <property type="component" value="Unassembled WGS sequence"/>
</dbReference>
<feature type="compositionally biased region" description="Basic and acidic residues" evidence="2">
    <location>
        <begin position="149"/>
        <end position="162"/>
    </location>
</feature>
<organism evidence="5">
    <name type="scientific">Caenorhabditis remanei</name>
    <name type="common">Caenorhabditis vulgaris</name>
    <dbReference type="NCBI Taxonomy" id="31234"/>
    <lineage>
        <taxon>Eukaryota</taxon>
        <taxon>Metazoa</taxon>
        <taxon>Ecdysozoa</taxon>
        <taxon>Nematoda</taxon>
        <taxon>Chromadorea</taxon>
        <taxon>Rhabditida</taxon>
        <taxon>Rhabditina</taxon>
        <taxon>Rhabditomorpha</taxon>
        <taxon>Rhabditoidea</taxon>
        <taxon>Rhabditidae</taxon>
        <taxon>Peloderinae</taxon>
        <taxon>Caenorhabditis</taxon>
    </lineage>
</organism>
<keyword evidence="5" id="KW-1185">Reference proteome</keyword>
<evidence type="ECO:0000313" key="5">
    <source>
        <dbReference type="Proteomes" id="UP000008281"/>
    </source>
</evidence>
<dbReference type="RefSeq" id="XP_003113978.2">
    <property type="nucleotide sequence ID" value="XM_003113930.2"/>
</dbReference>
<dbReference type="Pfam" id="PF00635">
    <property type="entry name" value="Motile_Sperm"/>
    <property type="match status" value="1"/>
</dbReference>
<dbReference type="AlphaFoldDB" id="E3LNI1"/>
<feature type="compositionally biased region" description="Acidic residues" evidence="2">
    <location>
        <begin position="182"/>
        <end position="191"/>
    </location>
</feature>
<dbReference type="InParanoid" id="E3LNI1"/>
<dbReference type="Gene3D" id="2.60.40.10">
    <property type="entry name" value="Immunoglobulins"/>
    <property type="match status" value="1"/>
</dbReference>
<keyword evidence="1" id="KW-0963">Cytoplasm</keyword>
<feature type="region of interest" description="Disordered" evidence="2">
    <location>
        <begin position="134"/>
        <end position="166"/>
    </location>
</feature>
<reference evidence="4" key="1">
    <citation type="submission" date="2007-07" db="EMBL/GenBank/DDBJ databases">
        <title>PCAP assembly of the Caenorhabditis remanei genome.</title>
        <authorList>
            <consortium name="The Caenorhabditis remanei Sequencing Consortium"/>
            <person name="Wilson R.K."/>
        </authorList>
    </citation>
    <scope>NUCLEOTIDE SEQUENCE [LARGE SCALE GENOMIC DNA]</scope>
    <source>
        <strain evidence="4">PB4641</strain>
    </source>
</reference>